<evidence type="ECO:0000313" key="2">
    <source>
        <dbReference type="EMBL" id="UTY28536.1"/>
    </source>
</evidence>
<dbReference type="RefSeq" id="WP_255806342.1">
    <property type="nucleotide sequence ID" value="NZ_CP038802.1"/>
</dbReference>
<gene>
    <name evidence="2" type="ORF">E4N76_05675</name>
</gene>
<proteinExistence type="predicted"/>
<name>A0ABY5HT27_9SPIR</name>
<feature type="transmembrane region" description="Helical" evidence="1">
    <location>
        <begin position="28"/>
        <end position="50"/>
    </location>
</feature>
<dbReference type="Pfam" id="PF24838">
    <property type="entry name" value="8xMP"/>
    <property type="match status" value="1"/>
</dbReference>
<dbReference type="EMBL" id="CP038802">
    <property type="protein sequence ID" value="UTY28536.1"/>
    <property type="molecule type" value="Genomic_DNA"/>
</dbReference>
<feature type="transmembrane region" description="Helical" evidence="1">
    <location>
        <begin position="70"/>
        <end position="92"/>
    </location>
</feature>
<dbReference type="InterPro" id="IPR056918">
    <property type="entry name" value="8xMP"/>
</dbReference>
<reference evidence="2" key="1">
    <citation type="submission" date="2019-04" db="EMBL/GenBank/DDBJ databases">
        <title>Whole genome sequencing of oral phylogroup 2 treponemes.</title>
        <authorList>
            <person name="Chan Y."/>
            <person name="Zeng H.H."/>
            <person name="Yu X.L."/>
            <person name="Leung W.K."/>
            <person name="Watt R.M."/>
        </authorList>
    </citation>
    <scope>NUCLEOTIDE SEQUENCE</scope>
    <source>
        <strain evidence="2">OMZ 847</strain>
    </source>
</reference>
<sequence>MKNEKDKPNAMDVYNFLWRGRDIELAHIWHRSIFFAVFIMGITSIYAIYFKDIFIYQFVKKDSFDCTAPMLVFGLIPIIITAIGIIFSILWIMMAKGSKAWYEIYEDSIAKISDIDVFWDHQSIKDVYKKNIDKFTFGNLCLKKETKCDKCLFSTNGGPFSVSKINIMIGIVLLILYTGLFIFHAGWLMYLYSYNHIEIFDCICFIISCFISVGSICCICCCITKKVSSSYLNKQCI</sequence>
<evidence type="ECO:0000256" key="1">
    <source>
        <dbReference type="SAM" id="Phobius"/>
    </source>
</evidence>
<dbReference type="Proteomes" id="UP001059401">
    <property type="component" value="Chromosome"/>
</dbReference>
<keyword evidence="3" id="KW-1185">Reference proteome</keyword>
<keyword evidence="1" id="KW-1133">Transmembrane helix</keyword>
<feature type="transmembrane region" description="Helical" evidence="1">
    <location>
        <begin position="198"/>
        <end position="224"/>
    </location>
</feature>
<keyword evidence="1" id="KW-0472">Membrane</keyword>
<evidence type="ECO:0000313" key="3">
    <source>
        <dbReference type="Proteomes" id="UP001059401"/>
    </source>
</evidence>
<protein>
    <submittedName>
        <fullName evidence="2">Uncharacterized protein</fullName>
    </submittedName>
</protein>
<accession>A0ABY5HT27</accession>
<organism evidence="2 3">
    <name type="scientific">Treponema putidum</name>
    <dbReference type="NCBI Taxonomy" id="221027"/>
    <lineage>
        <taxon>Bacteria</taxon>
        <taxon>Pseudomonadati</taxon>
        <taxon>Spirochaetota</taxon>
        <taxon>Spirochaetia</taxon>
        <taxon>Spirochaetales</taxon>
        <taxon>Treponemataceae</taxon>
        <taxon>Treponema</taxon>
    </lineage>
</organism>
<feature type="transmembrane region" description="Helical" evidence="1">
    <location>
        <begin position="167"/>
        <end position="192"/>
    </location>
</feature>
<keyword evidence="1" id="KW-0812">Transmembrane</keyword>